<dbReference type="SUPFAM" id="SSF46785">
    <property type="entry name" value="Winged helix' DNA-binding domain"/>
    <property type="match status" value="1"/>
</dbReference>
<dbReference type="Pfam" id="PF00126">
    <property type="entry name" value="HTH_1"/>
    <property type="match status" value="1"/>
</dbReference>
<organism evidence="2 3">
    <name type="scientific">Aquimarina celericrescens</name>
    <dbReference type="NCBI Taxonomy" id="1964542"/>
    <lineage>
        <taxon>Bacteria</taxon>
        <taxon>Pseudomonadati</taxon>
        <taxon>Bacteroidota</taxon>
        <taxon>Flavobacteriia</taxon>
        <taxon>Flavobacteriales</taxon>
        <taxon>Flavobacteriaceae</taxon>
        <taxon>Aquimarina</taxon>
    </lineage>
</organism>
<dbReference type="InterPro" id="IPR036390">
    <property type="entry name" value="WH_DNA-bd_sf"/>
</dbReference>
<keyword evidence="3" id="KW-1185">Reference proteome</keyword>
<proteinExistence type="predicted"/>
<comment type="caution">
    <text evidence="2">The sequence shown here is derived from an EMBL/GenBank/DDBJ whole genome shotgun (WGS) entry which is preliminary data.</text>
</comment>
<dbReference type="GO" id="GO:0032259">
    <property type="term" value="P:methylation"/>
    <property type="evidence" value="ECO:0007669"/>
    <property type="project" value="UniProtKB-KW"/>
</dbReference>
<accession>A0ABW5AWF4</accession>
<evidence type="ECO:0000313" key="3">
    <source>
        <dbReference type="Proteomes" id="UP001597344"/>
    </source>
</evidence>
<dbReference type="InterPro" id="IPR036388">
    <property type="entry name" value="WH-like_DNA-bd_sf"/>
</dbReference>
<dbReference type="Gene3D" id="6.10.140.1580">
    <property type="match status" value="1"/>
</dbReference>
<dbReference type="GO" id="GO:0008168">
    <property type="term" value="F:methyltransferase activity"/>
    <property type="evidence" value="ECO:0007669"/>
    <property type="project" value="UniProtKB-KW"/>
</dbReference>
<dbReference type="Proteomes" id="UP001597344">
    <property type="component" value="Unassembled WGS sequence"/>
</dbReference>
<dbReference type="SUPFAM" id="SSF53335">
    <property type="entry name" value="S-adenosyl-L-methionine-dependent methyltransferases"/>
    <property type="match status" value="1"/>
</dbReference>
<dbReference type="EMBL" id="JBHUHY010000011">
    <property type="protein sequence ID" value="MFD2187329.1"/>
    <property type="molecule type" value="Genomic_DNA"/>
</dbReference>
<dbReference type="InterPro" id="IPR050950">
    <property type="entry name" value="HTH-type_LysR_regulators"/>
</dbReference>
<dbReference type="InterPro" id="IPR029063">
    <property type="entry name" value="SAM-dependent_MTases_sf"/>
</dbReference>
<name>A0ABW5AWF4_9FLAO</name>
<dbReference type="PANTHER" id="PTHR30419">
    <property type="entry name" value="HTH-TYPE TRANSCRIPTIONAL REGULATOR YBHD"/>
    <property type="match status" value="1"/>
</dbReference>
<dbReference type="InterPro" id="IPR000847">
    <property type="entry name" value="LysR_HTH_N"/>
</dbReference>
<reference evidence="3" key="1">
    <citation type="journal article" date="2019" name="Int. J. Syst. Evol. Microbiol.">
        <title>The Global Catalogue of Microorganisms (GCM) 10K type strain sequencing project: providing services to taxonomists for standard genome sequencing and annotation.</title>
        <authorList>
            <consortium name="The Broad Institute Genomics Platform"/>
            <consortium name="The Broad Institute Genome Sequencing Center for Infectious Disease"/>
            <person name="Wu L."/>
            <person name="Ma J."/>
        </authorList>
    </citation>
    <scope>NUCLEOTIDE SEQUENCE [LARGE SCALE GENOMIC DNA]</scope>
    <source>
        <strain evidence="3">DT92</strain>
    </source>
</reference>
<keyword evidence="2" id="KW-0489">Methyltransferase</keyword>
<dbReference type="RefSeq" id="WP_378320323.1">
    <property type="nucleotide sequence ID" value="NZ_JBHUHY010000011.1"/>
</dbReference>
<protein>
    <submittedName>
        <fullName evidence="2">Methyltransferase domain-containing protein</fullName>
    </submittedName>
</protein>
<gene>
    <name evidence="2" type="ORF">ACFSJT_11060</name>
</gene>
<sequence>MIEIRHLKLIHTVAKVGTLKKAAEKLFLTQSALSHQLKELESRLDTKIFHRINNQLMFTDAGRELLNASEDILVRLEKAQDNIREINQDRMKNYIHGYSHEETTRLNDQAGTIAELLHWDSFWEKGSLILEAGCGVGAQTKIISKNNPDSSFISVDISSISLEQAKKIIHETDVKNVEFVLADILDLPFDDGYFDHIFVCFVLEHLSEPAKALKELKRVLKPKGSLMVIEGDHGSTYFYPDSVSAQNAVQAQVLLQQQKGGNANIGRELYPLLYAHGFENIVVSPRQVYVDDSKPDLVEGFIKNTFTAMIKGVSEEALINKIISKVDMDRGIDDLFKTAKGGGTFCYTFFKAIAVKADILNKDD</sequence>
<dbReference type="CDD" id="cd02440">
    <property type="entry name" value="AdoMet_MTases"/>
    <property type="match status" value="1"/>
</dbReference>
<keyword evidence="2" id="KW-0808">Transferase</keyword>
<evidence type="ECO:0000259" key="1">
    <source>
        <dbReference type="PROSITE" id="PS50931"/>
    </source>
</evidence>
<dbReference type="Gene3D" id="3.40.50.150">
    <property type="entry name" value="Vaccinia Virus protein VP39"/>
    <property type="match status" value="1"/>
</dbReference>
<evidence type="ECO:0000313" key="2">
    <source>
        <dbReference type="EMBL" id="MFD2187329.1"/>
    </source>
</evidence>
<dbReference type="PRINTS" id="PR00039">
    <property type="entry name" value="HTHLYSR"/>
</dbReference>
<dbReference type="PANTHER" id="PTHR30419:SF8">
    <property type="entry name" value="NITROGEN ASSIMILATION TRANSCRIPTIONAL ACTIVATOR-RELATED"/>
    <property type="match status" value="1"/>
</dbReference>
<dbReference type="Pfam" id="PF08241">
    <property type="entry name" value="Methyltransf_11"/>
    <property type="match status" value="1"/>
</dbReference>
<feature type="domain" description="HTH lysR-type" evidence="1">
    <location>
        <begin position="2"/>
        <end position="59"/>
    </location>
</feature>
<dbReference type="PROSITE" id="PS50931">
    <property type="entry name" value="HTH_LYSR"/>
    <property type="match status" value="1"/>
</dbReference>
<dbReference type="Gene3D" id="1.10.10.10">
    <property type="entry name" value="Winged helix-like DNA-binding domain superfamily/Winged helix DNA-binding domain"/>
    <property type="match status" value="1"/>
</dbReference>
<dbReference type="InterPro" id="IPR013216">
    <property type="entry name" value="Methyltransf_11"/>
</dbReference>